<accession>A0A0K2LFB1</accession>
<evidence type="ECO:0000256" key="1">
    <source>
        <dbReference type="SAM" id="Phobius"/>
    </source>
</evidence>
<dbReference type="AlphaFoldDB" id="A0A0K2LFB1"/>
<feature type="transmembrane region" description="Helical" evidence="1">
    <location>
        <begin position="73"/>
        <end position="99"/>
    </location>
</feature>
<keyword evidence="3" id="KW-1185">Reference proteome</keyword>
<dbReference type="Pfam" id="PF07843">
    <property type="entry name" value="DUF1634"/>
    <property type="match status" value="1"/>
</dbReference>
<evidence type="ECO:0000313" key="2">
    <source>
        <dbReference type="EMBL" id="ALB29960.1"/>
    </source>
</evidence>
<evidence type="ECO:0000313" key="3">
    <source>
        <dbReference type="Proteomes" id="UP000061546"/>
    </source>
</evidence>
<dbReference type="RefSeq" id="WP_041500363.1">
    <property type="nucleotide sequence ID" value="NZ_BJDV01000003.1"/>
</dbReference>
<dbReference type="InterPro" id="IPR012861">
    <property type="entry name" value="DUF1634"/>
</dbReference>
<name>A0A0K2LFB1_9LACO</name>
<dbReference type="STRING" id="1074467.JP39_11650"/>
<evidence type="ECO:0008006" key="4">
    <source>
        <dbReference type="Google" id="ProtNLM"/>
    </source>
</evidence>
<dbReference type="EMBL" id="CP012559">
    <property type="protein sequence ID" value="ALB29960.1"/>
    <property type="molecule type" value="Genomic_DNA"/>
</dbReference>
<protein>
    <recommendedName>
        <fullName evidence="4">DUF1634 domain-containing protein</fullName>
    </recommendedName>
</protein>
<sequence>MQSHEETRKVELIIGQILRIGVITSAIVILIGMGLYFMNGAGYPTVIRNGHSMVDFPQRFSSIFAGIAEGKSYAVIMLGVFLLILTPVLRVVVSIYAFYKEHDTLYVVITSIVMVILMFAMFLGYRS</sequence>
<keyword evidence="1" id="KW-1133">Transmembrane helix</keyword>
<feature type="transmembrane region" description="Helical" evidence="1">
    <location>
        <begin position="12"/>
        <end position="38"/>
    </location>
</feature>
<proteinExistence type="predicted"/>
<keyword evidence="1" id="KW-0472">Membrane</keyword>
<dbReference type="OrthoDB" id="1682804at2"/>
<dbReference type="KEGG" id="lhi:JP39_11650"/>
<organism evidence="2 3">
    <name type="scientific">Companilactobacillus heilongjiangensis</name>
    <dbReference type="NCBI Taxonomy" id="1074467"/>
    <lineage>
        <taxon>Bacteria</taxon>
        <taxon>Bacillati</taxon>
        <taxon>Bacillota</taxon>
        <taxon>Bacilli</taxon>
        <taxon>Lactobacillales</taxon>
        <taxon>Lactobacillaceae</taxon>
        <taxon>Companilactobacillus</taxon>
    </lineage>
</organism>
<feature type="transmembrane region" description="Helical" evidence="1">
    <location>
        <begin position="105"/>
        <end position="125"/>
    </location>
</feature>
<gene>
    <name evidence="2" type="ORF">JP39_11650</name>
</gene>
<keyword evidence="1" id="KW-0812">Transmembrane</keyword>
<reference evidence="2 3" key="1">
    <citation type="submission" date="2015-08" db="EMBL/GenBank/DDBJ databases">
        <title>Genomic sequence of Lactobacillus heilongjiangensis DSM 28069, isolated from Chinese traditional pickle.</title>
        <authorList>
            <person name="Jiang X."/>
            <person name="Zheng B."/>
            <person name="Cheng H."/>
        </authorList>
    </citation>
    <scope>NUCLEOTIDE SEQUENCE [LARGE SCALE GENOMIC DNA]</scope>
    <source>
        <strain evidence="2 3">DSM 28069</strain>
    </source>
</reference>
<dbReference type="Proteomes" id="UP000061546">
    <property type="component" value="Chromosome"/>
</dbReference>